<feature type="domain" description="DUF4440" evidence="1">
    <location>
        <begin position="1"/>
        <end position="96"/>
    </location>
</feature>
<dbReference type="EMBL" id="JOJR01000554">
    <property type="protein sequence ID" value="RCN36474.1"/>
    <property type="molecule type" value="Genomic_DNA"/>
</dbReference>
<dbReference type="OrthoDB" id="5793381at2759"/>
<evidence type="ECO:0000259" key="1">
    <source>
        <dbReference type="Pfam" id="PF14534"/>
    </source>
</evidence>
<gene>
    <name evidence="2" type="ORF">ANCCAN_17649</name>
</gene>
<comment type="caution">
    <text evidence="2">The sequence shown here is derived from an EMBL/GenBank/DDBJ whole genome shotgun (WGS) entry which is preliminary data.</text>
</comment>
<dbReference type="InterPro" id="IPR027843">
    <property type="entry name" value="DUF4440"/>
</dbReference>
<dbReference type="Gene3D" id="3.10.450.50">
    <property type="match status" value="1"/>
</dbReference>
<accession>A0A368FW99</accession>
<keyword evidence="3" id="KW-1185">Reference proteome</keyword>
<protein>
    <recommendedName>
        <fullName evidence="1">DUF4440 domain-containing protein</fullName>
    </recommendedName>
</protein>
<proteinExistence type="predicted"/>
<name>A0A368FW99_ANCCA</name>
<evidence type="ECO:0000313" key="2">
    <source>
        <dbReference type="EMBL" id="RCN36474.1"/>
    </source>
</evidence>
<dbReference type="SUPFAM" id="SSF54427">
    <property type="entry name" value="NTF2-like"/>
    <property type="match status" value="1"/>
</dbReference>
<dbReference type="Pfam" id="PF14534">
    <property type="entry name" value="DUF4440"/>
    <property type="match status" value="1"/>
</dbReference>
<sequence length="105" mass="12130">MASKNFDKVGPYYESNAELVHIETKRTHGRKEIVKGLKELNKMLGQATTKVSNENYQMIGDSIFLSADFETDSKTMGKIKGKFIQAWRKTNDKYMIYYDEFSTEA</sequence>
<dbReference type="Proteomes" id="UP000252519">
    <property type="component" value="Unassembled WGS sequence"/>
</dbReference>
<organism evidence="2 3">
    <name type="scientific">Ancylostoma caninum</name>
    <name type="common">Dog hookworm</name>
    <dbReference type="NCBI Taxonomy" id="29170"/>
    <lineage>
        <taxon>Eukaryota</taxon>
        <taxon>Metazoa</taxon>
        <taxon>Ecdysozoa</taxon>
        <taxon>Nematoda</taxon>
        <taxon>Chromadorea</taxon>
        <taxon>Rhabditida</taxon>
        <taxon>Rhabditina</taxon>
        <taxon>Rhabditomorpha</taxon>
        <taxon>Strongyloidea</taxon>
        <taxon>Ancylostomatidae</taxon>
        <taxon>Ancylostomatinae</taxon>
        <taxon>Ancylostoma</taxon>
    </lineage>
</organism>
<reference evidence="2 3" key="1">
    <citation type="submission" date="2014-10" db="EMBL/GenBank/DDBJ databases">
        <title>Draft genome of the hookworm Ancylostoma caninum.</title>
        <authorList>
            <person name="Mitreva M."/>
        </authorList>
    </citation>
    <scope>NUCLEOTIDE SEQUENCE [LARGE SCALE GENOMIC DNA]</scope>
    <source>
        <strain evidence="2 3">Baltimore</strain>
    </source>
</reference>
<evidence type="ECO:0000313" key="3">
    <source>
        <dbReference type="Proteomes" id="UP000252519"/>
    </source>
</evidence>
<dbReference type="AlphaFoldDB" id="A0A368FW99"/>
<dbReference type="InterPro" id="IPR032710">
    <property type="entry name" value="NTF2-like_dom_sf"/>
</dbReference>